<feature type="domain" description="C-CAP/cofactor C-like" evidence="13">
    <location>
        <begin position="1"/>
        <end position="150"/>
    </location>
</feature>
<keyword evidence="9" id="KW-0472">Membrane</keyword>
<feature type="non-terminal residue" evidence="14">
    <location>
        <position position="1"/>
    </location>
</feature>
<comment type="subcellular location">
    <subcellularLocation>
        <location evidence="1">Cell membrane</location>
        <topology evidence="1">Lipid-anchor</topology>
        <orientation evidence="1">Cytoplasmic side</orientation>
    </subcellularLocation>
</comment>
<dbReference type="GO" id="GO:0006892">
    <property type="term" value="P:post-Golgi vesicle-mediated transport"/>
    <property type="evidence" value="ECO:0007669"/>
    <property type="project" value="TreeGrafter"/>
</dbReference>
<keyword evidence="10" id="KW-0564">Palmitate</keyword>
<keyword evidence="4" id="KW-0343">GTPase activation</keyword>
<dbReference type="InterPro" id="IPR012945">
    <property type="entry name" value="Tubulin-bd_cofactor_C_dom"/>
</dbReference>
<dbReference type="GO" id="GO:0005525">
    <property type="term" value="F:GTP binding"/>
    <property type="evidence" value="ECO:0007669"/>
    <property type="project" value="UniProtKB-KW"/>
</dbReference>
<dbReference type="EMBL" id="OC874301">
    <property type="protein sequence ID" value="CAD7637463.1"/>
    <property type="molecule type" value="Genomic_DNA"/>
</dbReference>
<gene>
    <name evidence="14" type="ORF">OSB1V03_LOCUS17000</name>
</gene>
<dbReference type="Gene3D" id="2.160.20.70">
    <property type="match status" value="1"/>
</dbReference>
<evidence type="ECO:0000256" key="10">
    <source>
        <dbReference type="ARBA" id="ARBA00023139"/>
    </source>
</evidence>
<dbReference type="SUPFAM" id="SSF69340">
    <property type="entry name" value="C-terminal domain of adenylylcyclase associated protein"/>
    <property type="match status" value="1"/>
</dbReference>
<keyword evidence="8 12" id="KW-0342">GTP-binding</keyword>
<dbReference type="InterPro" id="IPR036223">
    <property type="entry name" value="CAP_C_sf"/>
</dbReference>
<evidence type="ECO:0000256" key="1">
    <source>
        <dbReference type="ARBA" id="ARBA00004342"/>
    </source>
</evidence>
<feature type="binding site" evidence="12">
    <location>
        <begin position="69"/>
        <end position="70"/>
    </location>
    <ligand>
        <name>GTP</name>
        <dbReference type="ChEBI" id="CHEBI:37565"/>
    </ligand>
</feature>
<dbReference type="InterPro" id="IPR006599">
    <property type="entry name" value="CARP_motif"/>
</dbReference>
<evidence type="ECO:0000256" key="12">
    <source>
        <dbReference type="PIRSR" id="PIRSR037947-1"/>
    </source>
</evidence>
<evidence type="ECO:0000256" key="9">
    <source>
        <dbReference type="ARBA" id="ARBA00023136"/>
    </source>
</evidence>
<evidence type="ECO:0000256" key="5">
    <source>
        <dbReference type="ARBA" id="ARBA00022475"/>
    </source>
</evidence>
<dbReference type="AlphaFoldDB" id="A0A7R9LB35"/>
<keyword evidence="15" id="KW-1185">Reference proteome</keyword>
<dbReference type="Proteomes" id="UP000759131">
    <property type="component" value="Unassembled WGS sequence"/>
</dbReference>
<dbReference type="Pfam" id="PF07986">
    <property type="entry name" value="TBCC"/>
    <property type="match status" value="1"/>
</dbReference>
<dbReference type="PANTHER" id="PTHR15440">
    <property type="entry name" value="XRP2 PROTEIN"/>
    <property type="match status" value="1"/>
</dbReference>
<evidence type="ECO:0000313" key="14">
    <source>
        <dbReference type="EMBL" id="CAD7637463.1"/>
    </source>
</evidence>
<organism evidence="14">
    <name type="scientific">Medioppia subpectinata</name>
    <dbReference type="NCBI Taxonomy" id="1979941"/>
    <lineage>
        <taxon>Eukaryota</taxon>
        <taxon>Metazoa</taxon>
        <taxon>Ecdysozoa</taxon>
        <taxon>Arthropoda</taxon>
        <taxon>Chelicerata</taxon>
        <taxon>Arachnida</taxon>
        <taxon>Acari</taxon>
        <taxon>Acariformes</taxon>
        <taxon>Sarcoptiformes</taxon>
        <taxon>Oribatida</taxon>
        <taxon>Brachypylina</taxon>
        <taxon>Oppioidea</taxon>
        <taxon>Oppiidae</taxon>
        <taxon>Medioppia</taxon>
    </lineage>
</organism>
<protein>
    <recommendedName>
        <fullName evidence="3">Protein XRP2</fullName>
    </recommendedName>
</protein>
<evidence type="ECO:0000256" key="2">
    <source>
        <dbReference type="ARBA" id="ARBA00008848"/>
    </source>
</evidence>
<proteinExistence type="inferred from homology"/>
<keyword evidence="11" id="KW-0449">Lipoprotein</keyword>
<evidence type="ECO:0000256" key="8">
    <source>
        <dbReference type="ARBA" id="ARBA00023134"/>
    </source>
</evidence>
<dbReference type="PROSITE" id="PS51329">
    <property type="entry name" value="C_CAP_COFACTOR_C"/>
    <property type="match status" value="1"/>
</dbReference>
<dbReference type="InterPro" id="IPR017901">
    <property type="entry name" value="C-CAP_CF_C-like"/>
</dbReference>
<dbReference type="InterPro" id="IPR036850">
    <property type="entry name" value="NDK-like_dom_sf"/>
</dbReference>
<evidence type="ECO:0000256" key="11">
    <source>
        <dbReference type="ARBA" id="ARBA00023288"/>
    </source>
</evidence>
<dbReference type="SMART" id="SM00673">
    <property type="entry name" value="CARP"/>
    <property type="match status" value="2"/>
</dbReference>
<dbReference type="OrthoDB" id="194775at2759"/>
<dbReference type="PIRSF" id="PIRSF037947">
    <property type="entry name" value="Protein_XRP2"/>
    <property type="match status" value="1"/>
</dbReference>
<dbReference type="GO" id="GO:0005929">
    <property type="term" value="C:cilium"/>
    <property type="evidence" value="ECO:0007669"/>
    <property type="project" value="TreeGrafter"/>
</dbReference>
<keyword evidence="6" id="KW-0519">Myristate</keyword>
<evidence type="ECO:0000313" key="15">
    <source>
        <dbReference type="Proteomes" id="UP000759131"/>
    </source>
</evidence>
<dbReference type="Gene3D" id="3.30.70.141">
    <property type="entry name" value="Nucleoside diphosphate kinase-like domain"/>
    <property type="match status" value="1"/>
</dbReference>
<evidence type="ECO:0000259" key="13">
    <source>
        <dbReference type="PROSITE" id="PS51329"/>
    </source>
</evidence>
<dbReference type="InterPro" id="IPR039093">
    <property type="entry name" value="XRP2"/>
</dbReference>
<keyword evidence="5" id="KW-1003">Cell membrane</keyword>
<sequence>MGKEKVNPSDYTIANVKYDTVIKKPGEIAGQQFIVENCEFANIGLFDYINTITIDDCNNCSIFVGPTIGSVVLRNCISCRLMCCSQQFRSRDCKNIEIFLYCATQPAIESCYDLTFGCFSANYKGLEEHFKKANLCVLNNNWTNIYDFTLNDEEQHWTLFSNSVKADDYFSGITCDDELELSFNWMTSVVPKTLGSMPTANGVNGELCLIMVIAGDETHKTALNLIKEMQNETELVLMKTKEFHSVTTESQLMFGVEANQMIIALLYKGRDCVKKSQNIGKGFS</sequence>
<evidence type="ECO:0000256" key="3">
    <source>
        <dbReference type="ARBA" id="ARBA00015771"/>
    </source>
</evidence>
<name>A0A7R9LB35_9ACAR</name>
<comment type="similarity">
    <text evidence="2">Belongs to the TBCC family.</text>
</comment>
<dbReference type="GO" id="GO:1990075">
    <property type="term" value="C:periciliary membrane compartment"/>
    <property type="evidence" value="ECO:0007669"/>
    <property type="project" value="TreeGrafter"/>
</dbReference>
<evidence type="ECO:0000256" key="4">
    <source>
        <dbReference type="ARBA" id="ARBA00022468"/>
    </source>
</evidence>
<reference evidence="14" key="1">
    <citation type="submission" date="2020-11" db="EMBL/GenBank/DDBJ databases">
        <authorList>
            <person name="Tran Van P."/>
        </authorList>
    </citation>
    <scope>NUCLEOTIDE SEQUENCE</scope>
</reference>
<feature type="binding site" evidence="12">
    <location>
        <begin position="86"/>
        <end position="89"/>
    </location>
    <ligand>
        <name>GTP</name>
        <dbReference type="ChEBI" id="CHEBI:37565"/>
    </ligand>
</feature>
<dbReference type="InterPro" id="IPR016098">
    <property type="entry name" value="CAP/MinC_C"/>
</dbReference>
<evidence type="ECO:0000256" key="6">
    <source>
        <dbReference type="ARBA" id="ARBA00022707"/>
    </source>
</evidence>
<evidence type="ECO:0000256" key="7">
    <source>
        <dbReference type="ARBA" id="ARBA00022741"/>
    </source>
</evidence>
<keyword evidence="7 12" id="KW-0547">Nucleotide-binding</keyword>
<dbReference type="EMBL" id="CAJPIZ010019726">
    <property type="protein sequence ID" value="CAG2117045.1"/>
    <property type="molecule type" value="Genomic_DNA"/>
</dbReference>
<accession>A0A7R9LB35</accession>
<dbReference type="GO" id="GO:0005096">
    <property type="term" value="F:GTPase activator activity"/>
    <property type="evidence" value="ECO:0007669"/>
    <property type="project" value="UniProtKB-KW"/>
</dbReference>
<dbReference type="PANTHER" id="PTHR15440:SF0">
    <property type="entry name" value="PROTEIN XRP2"/>
    <property type="match status" value="1"/>
</dbReference>